<evidence type="ECO:0000313" key="4">
    <source>
        <dbReference type="EMBL" id="PUZ38103.1"/>
    </source>
</evidence>
<feature type="compositionally biased region" description="Low complexity" evidence="2">
    <location>
        <begin position="529"/>
        <end position="542"/>
    </location>
</feature>
<feature type="region of interest" description="Disordered" evidence="2">
    <location>
        <begin position="274"/>
        <end position="386"/>
    </location>
</feature>
<feature type="region of interest" description="Disordered" evidence="2">
    <location>
        <begin position="493"/>
        <end position="669"/>
    </location>
</feature>
<dbReference type="Gramene" id="PUZ38103">
    <property type="protein sequence ID" value="PUZ38103"/>
    <property type="gene ID" value="GQ55_9G170200"/>
</dbReference>
<dbReference type="PANTHER" id="PTHR33325:SF7">
    <property type="entry name" value="CCHC-TYPE DOMAIN-CONTAINING PROTEIN"/>
    <property type="match status" value="1"/>
</dbReference>
<dbReference type="GO" id="GO:0003676">
    <property type="term" value="F:nucleic acid binding"/>
    <property type="evidence" value="ECO:0007669"/>
    <property type="project" value="InterPro"/>
</dbReference>
<dbReference type="PROSITE" id="PS50158">
    <property type="entry name" value="ZF_CCHC"/>
    <property type="match status" value="2"/>
</dbReference>
<evidence type="ECO:0000259" key="3">
    <source>
        <dbReference type="PROSITE" id="PS50158"/>
    </source>
</evidence>
<feature type="compositionally biased region" description="Low complexity" evidence="2">
    <location>
        <begin position="493"/>
        <end position="502"/>
    </location>
</feature>
<dbReference type="InterPro" id="IPR001878">
    <property type="entry name" value="Znf_CCHC"/>
</dbReference>
<dbReference type="PANTHER" id="PTHR33325">
    <property type="entry name" value="ZINC FINGER, CCHC-TYPE-RELATED"/>
    <property type="match status" value="1"/>
</dbReference>
<keyword evidence="5" id="KW-1185">Reference proteome</keyword>
<feature type="domain" description="CCHC-type" evidence="3">
    <location>
        <begin position="722"/>
        <end position="736"/>
    </location>
</feature>
<organism evidence="4 5">
    <name type="scientific">Panicum hallii var. hallii</name>
    <dbReference type="NCBI Taxonomy" id="1504633"/>
    <lineage>
        <taxon>Eukaryota</taxon>
        <taxon>Viridiplantae</taxon>
        <taxon>Streptophyta</taxon>
        <taxon>Embryophyta</taxon>
        <taxon>Tracheophyta</taxon>
        <taxon>Spermatophyta</taxon>
        <taxon>Magnoliopsida</taxon>
        <taxon>Liliopsida</taxon>
        <taxon>Poales</taxon>
        <taxon>Poaceae</taxon>
        <taxon>PACMAD clade</taxon>
        <taxon>Panicoideae</taxon>
        <taxon>Panicodae</taxon>
        <taxon>Paniceae</taxon>
        <taxon>Panicinae</taxon>
        <taxon>Panicum</taxon>
        <taxon>Panicum sect. Panicum</taxon>
    </lineage>
</organism>
<evidence type="ECO:0000313" key="5">
    <source>
        <dbReference type="Proteomes" id="UP000244336"/>
    </source>
</evidence>
<dbReference type="GO" id="GO:0008270">
    <property type="term" value="F:zinc ion binding"/>
    <property type="evidence" value="ECO:0007669"/>
    <property type="project" value="UniProtKB-KW"/>
</dbReference>
<feature type="region of interest" description="Disordered" evidence="2">
    <location>
        <begin position="686"/>
        <end position="713"/>
    </location>
</feature>
<proteinExistence type="predicted"/>
<dbReference type="AlphaFoldDB" id="A0A2T7C4D9"/>
<feature type="compositionally biased region" description="Basic residues" evidence="2">
    <location>
        <begin position="653"/>
        <end position="663"/>
    </location>
</feature>
<feature type="region of interest" description="Disordered" evidence="2">
    <location>
        <begin position="172"/>
        <end position="195"/>
    </location>
</feature>
<keyword evidence="1" id="KW-0863">Zinc-finger</keyword>
<keyword evidence="1" id="KW-0862">Zinc</keyword>
<accession>A0A2T7C4D9</accession>
<dbReference type="OrthoDB" id="691566at2759"/>
<dbReference type="SMART" id="SM00343">
    <property type="entry name" value="ZnF_C2HC"/>
    <property type="match status" value="2"/>
</dbReference>
<evidence type="ECO:0000256" key="2">
    <source>
        <dbReference type="SAM" id="MobiDB-lite"/>
    </source>
</evidence>
<feature type="compositionally biased region" description="Low complexity" evidence="2">
    <location>
        <begin position="613"/>
        <end position="627"/>
    </location>
</feature>
<dbReference type="STRING" id="1504633.A0A2T7C4D9"/>
<keyword evidence="1" id="KW-0479">Metal-binding</keyword>
<dbReference type="EMBL" id="CM009757">
    <property type="protein sequence ID" value="PUZ38103.1"/>
    <property type="molecule type" value="Genomic_DNA"/>
</dbReference>
<reference evidence="4 5" key="1">
    <citation type="submission" date="2018-04" db="EMBL/GenBank/DDBJ databases">
        <title>WGS assembly of Panicum hallii var. hallii HAL2.</title>
        <authorList>
            <person name="Lovell J."/>
            <person name="Jenkins J."/>
            <person name="Lowry D."/>
            <person name="Mamidi S."/>
            <person name="Sreedasyam A."/>
            <person name="Weng X."/>
            <person name="Barry K."/>
            <person name="Bonette J."/>
            <person name="Campitelli B."/>
            <person name="Daum C."/>
            <person name="Gordon S."/>
            <person name="Gould B."/>
            <person name="Lipzen A."/>
            <person name="MacQueen A."/>
            <person name="Palacio-Mejia J."/>
            <person name="Plott C."/>
            <person name="Shakirov E."/>
            <person name="Shu S."/>
            <person name="Yoshinaga Y."/>
            <person name="Zane M."/>
            <person name="Rokhsar D."/>
            <person name="Grimwood J."/>
            <person name="Schmutz J."/>
            <person name="Juenger T."/>
        </authorList>
    </citation>
    <scope>NUCLEOTIDE SEQUENCE [LARGE SCALE GENOMIC DNA]</scope>
    <source>
        <strain evidence="5">cv. HAL2</strain>
    </source>
</reference>
<feature type="domain" description="CCHC-type" evidence="3">
    <location>
        <begin position="757"/>
        <end position="771"/>
    </location>
</feature>
<feature type="compositionally biased region" description="Gly residues" evidence="2">
    <location>
        <begin position="688"/>
        <end position="705"/>
    </location>
</feature>
<protein>
    <recommendedName>
        <fullName evidence="3">CCHC-type domain-containing protein</fullName>
    </recommendedName>
</protein>
<feature type="compositionally biased region" description="Basic and acidic residues" evidence="2">
    <location>
        <begin position="315"/>
        <end position="332"/>
    </location>
</feature>
<dbReference type="Gene3D" id="4.10.60.10">
    <property type="entry name" value="Zinc finger, CCHC-type"/>
    <property type="match status" value="1"/>
</dbReference>
<evidence type="ECO:0000256" key="1">
    <source>
        <dbReference type="PROSITE-ProRule" id="PRU00047"/>
    </source>
</evidence>
<dbReference type="Proteomes" id="UP000244336">
    <property type="component" value="Chromosome 9"/>
</dbReference>
<name>A0A2T7C4D9_9POAL</name>
<gene>
    <name evidence="4" type="ORF">GQ55_9G170200</name>
</gene>
<sequence>MDSRNGAAAPLPQHPHALLAHPDLDRPPAVMGMWELEAVAAALPAKKHRLRETFDRLAACAPAPLPFRWEDLDAYISSLQYSVTLRRHQLLEFDESRPAAVFAAPSATGDDVRQIRALEKPRPVHASAPIPPAVSEPAAVHKPIWALQKSGPVHAAVLALAAVSAPAATGVDVGKGKKRKTSGQEAEAADHVPTRVKEAQAEMRKFHEDAAAKDAAASSLQDLNCKGKNLRLVPPGPGDDDDGLAAAEANATVQVDPVSKIAVVQQELPVPVPAAARHASNATNRGRLPLQRMSRPPRPIPAPAAVSAAPATGSQEKKDDLVVAKNTSHDGGEAEVSPCRPGHGSGDGLPITASTTQVGADPISKITGVGQEPPAATPHASNAASPPKVIASFPLAKVPKQEQQAVEEDVPDVEMEIVEAEEPKDEHPNYEVPDVEMRIVEPEEMQTLNDDAPVADEKASPLQVKAQEAGKVSPLPLACSDGLAQADARAATAMQADAAGATVRRSSPAATRDAPDLVQAGAPKSAGVSAATRDASDAARLAPAGARDDASKVSPVPPRRGNGLAPSGSGASTDDAMQTVAACKGASAVERRDSPAATRRGVNATDLVPATGREAAGPPQARAPPRASNKHVLQKQQMYKQGYHEDPISSAQKHNHSFSRNHGGRPAGFRPVPEAQAAAARWNKPGEWRGGPGRGGFAAAGGLQGEGSRSKGNTKCKQPKFCTKCGCKGHLAGNCRTAKHLVVLYQRAKEEDENQICYRCGCTGHWSRKCRTPKHLVDLYQKDRAAKRAARGAGSP</sequence>